<accession>A0A7C4L206</accession>
<organism evidence="2">
    <name type="scientific">Bellilinea caldifistulae</name>
    <dbReference type="NCBI Taxonomy" id="360411"/>
    <lineage>
        <taxon>Bacteria</taxon>
        <taxon>Bacillati</taxon>
        <taxon>Chloroflexota</taxon>
        <taxon>Anaerolineae</taxon>
        <taxon>Anaerolineales</taxon>
        <taxon>Anaerolineaceae</taxon>
        <taxon>Bellilinea</taxon>
    </lineage>
</organism>
<feature type="transmembrane region" description="Helical" evidence="1">
    <location>
        <begin position="193"/>
        <end position="213"/>
    </location>
</feature>
<name>A0A7C4L206_9CHLR</name>
<evidence type="ECO:0000256" key="1">
    <source>
        <dbReference type="SAM" id="Phobius"/>
    </source>
</evidence>
<keyword evidence="1" id="KW-0812">Transmembrane</keyword>
<evidence type="ECO:0008006" key="3">
    <source>
        <dbReference type="Google" id="ProtNLM"/>
    </source>
</evidence>
<proteinExistence type="predicted"/>
<sequence length="236" mass="27284">MSERTTRLVLIILLIVYGIWVLTPFLAPVFMKIGWQSAANSIYLLYSVFCHQLPQRSFFLFGEKTMYSLAEIQQAWKTTGDPLSLRRFIGNLEMGWKVAWSDRMVAFYTAIWFFSLWRWRLRPPHSSRANPRLLLFLLPMVLDGVTHFISDLSGLERGFRTTNGWLVSLTGNILPPWFYAGDALGSFNSWMRLLSGLLAAWGIVEFLRPYWFVSQETTSIIIPVQSIEGYNPDRGK</sequence>
<dbReference type="EMBL" id="DSXR01000079">
    <property type="protein sequence ID" value="HGS87515.1"/>
    <property type="molecule type" value="Genomic_DNA"/>
</dbReference>
<comment type="caution">
    <text evidence="2">The sequence shown here is derived from an EMBL/GenBank/DDBJ whole genome shotgun (WGS) entry which is preliminary data.</text>
</comment>
<protein>
    <recommendedName>
        <fullName evidence="3">DUF2085 domain-containing protein</fullName>
    </recommendedName>
</protein>
<feature type="transmembrane region" description="Helical" evidence="1">
    <location>
        <begin position="133"/>
        <end position="150"/>
    </location>
</feature>
<gene>
    <name evidence="2" type="ORF">ENT17_07835</name>
</gene>
<keyword evidence="1" id="KW-1133">Transmembrane helix</keyword>
<feature type="transmembrane region" description="Helical" evidence="1">
    <location>
        <begin position="7"/>
        <end position="27"/>
    </location>
</feature>
<evidence type="ECO:0000313" key="2">
    <source>
        <dbReference type="EMBL" id="HGS87515.1"/>
    </source>
</evidence>
<reference evidence="2" key="1">
    <citation type="journal article" date="2020" name="mSystems">
        <title>Genome- and Community-Level Interaction Insights into Carbon Utilization and Element Cycling Functions of Hydrothermarchaeota in Hydrothermal Sediment.</title>
        <authorList>
            <person name="Zhou Z."/>
            <person name="Liu Y."/>
            <person name="Xu W."/>
            <person name="Pan J."/>
            <person name="Luo Z.H."/>
            <person name="Li M."/>
        </authorList>
    </citation>
    <scope>NUCLEOTIDE SEQUENCE [LARGE SCALE GENOMIC DNA]</scope>
    <source>
        <strain evidence="2">SpSt-556</strain>
    </source>
</reference>
<keyword evidence="1" id="KW-0472">Membrane</keyword>
<dbReference type="AlphaFoldDB" id="A0A7C4L206"/>
<feature type="transmembrane region" description="Helical" evidence="1">
    <location>
        <begin position="104"/>
        <end position="121"/>
    </location>
</feature>